<gene>
    <name evidence="2" type="ORF">ACH46_02800</name>
</gene>
<evidence type="ECO:0000259" key="1">
    <source>
        <dbReference type="Pfam" id="PF00561"/>
    </source>
</evidence>
<reference evidence="3" key="1">
    <citation type="submission" date="2015-06" db="EMBL/GenBank/DDBJ databases">
        <title>Complete genome sequence and metabolic analysis of phthalate degradation pathway in Gordonia sp. QH-11.</title>
        <authorList>
            <person name="Jin D."/>
            <person name="Kong X."/>
            <person name="Bai Z."/>
        </authorList>
    </citation>
    <scope>NUCLEOTIDE SEQUENCE [LARGE SCALE GENOMIC DNA]</scope>
    <source>
        <strain evidence="3">QH-11</strain>
    </source>
</reference>
<reference evidence="2 3" key="2">
    <citation type="journal article" date="2017" name="Int. J. Syst. Evol. Microbiol.">
        <title>Gordonia phthalatica sp. nov., a di-n-butyl phthalate-degrading bacterium isolated from activated sludge.</title>
        <authorList>
            <person name="Jin D."/>
            <person name="Kong X."/>
            <person name="Jia M."/>
            <person name="Yu X."/>
            <person name="Wang X."/>
            <person name="Zhuang X."/>
            <person name="Deng Y."/>
            <person name="Bai Z."/>
        </authorList>
    </citation>
    <scope>NUCLEOTIDE SEQUENCE [LARGE SCALE GENOMIC DNA]</scope>
    <source>
        <strain evidence="2 3">QH-11</strain>
    </source>
</reference>
<dbReference type="Gene3D" id="3.40.50.1820">
    <property type="entry name" value="alpha/beta hydrolase"/>
    <property type="match status" value="1"/>
</dbReference>
<dbReference type="InterPro" id="IPR029058">
    <property type="entry name" value="AB_hydrolase_fold"/>
</dbReference>
<protein>
    <submittedName>
        <fullName evidence="2">Hydrolase</fullName>
    </submittedName>
</protein>
<dbReference type="GO" id="GO:0004806">
    <property type="term" value="F:triacylglycerol lipase activity"/>
    <property type="evidence" value="ECO:0007669"/>
    <property type="project" value="TreeGrafter"/>
</dbReference>
<dbReference type="EMBL" id="CP011853">
    <property type="protein sequence ID" value="ALG83629.1"/>
    <property type="molecule type" value="Genomic_DNA"/>
</dbReference>
<dbReference type="InterPro" id="IPR000073">
    <property type="entry name" value="AB_hydrolase_1"/>
</dbReference>
<dbReference type="RefSeq" id="WP_062391585.1">
    <property type="nucleotide sequence ID" value="NZ_CP011853.1"/>
</dbReference>
<organism evidence="2 3">
    <name type="scientific">Gordonia phthalatica</name>
    <dbReference type="NCBI Taxonomy" id="1136941"/>
    <lineage>
        <taxon>Bacteria</taxon>
        <taxon>Bacillati</taxon>
        <taxon>Actinomycetota</taxon>
        <taxon>Actinomycetes</taxon>
        <taxon>Mycobacteriales</taxon>
        <taxon>Gordoniaceae</taxon>
        <taxon>Gordonia</taxon>
    </lineage>
</organism>
<evidence type="ECO:0000313" key="3">
    <source>
        <dbReference type="Proteomes" id="UP000063789"/>
    </source>
</evidence>
<dbReference type="AlphaFoldDB" id="A0A0N9N6W1"/>
<dbReference type="OrthoDB" id="8957634at2"/>
<proteinExistence type="predicted"/>
<keyword evidence="3" id="KW-1185">Reference proteome</keyword>
<dbReference type="Pfam" id="PF00561">
    <property type="entry name" value="Abhydrolase_1"/>
    <property type="match status" value="1"/>
</dbReference>
<dbReference type="InterPro" id="IPR050471">
    <property type="entry name" value="AB_hydrolase"/>
</dbReference>
<dbReference type="Proteomes" id="UP000063789">
    <property type="component" value="Chromosome"/>
</dbReference>
<dbReference type="SUPFAM" id="SSF53474">
    <property type="entry name" value="alpha/beta-Hydrolases"/>
    <property type="match status" value="1"/>
</dbReference>
<accession>A0A0N9N6W1</accession>
<sequence length="302" mass="32488">MTTSTGTARVGELDLCFEEFGDPNDPAVLLIMGLGAQMVFWRTEFCEQIAAAGYHVIRFDNRDCGLSSKLDGVRTGLTSLPLAMLRFEFGRATSGTAYTMTELADDAAGVLDHLGIDRAHIVGASMGGMIAQVFVAEHAHRTLSATVIMSSNNRPLLPPPGPRQLLALLKPQPAHATREELIEVALERGAVIGSRSYPAAADVARAHAAEYFDRSHYPAGFARQFAAILGTGSLVRFDQRILAPTLVMHGSEDRLMRLTGAKAVAKSVPGARLTVIDGMAHDLPRVLWDEIIGELTQHFASA</sequence>
<feature type="domain" description="AB hydrolase-1" evidence="1">
    <location>
        <begin position="26"/>
        <end position="282"/>
    </location>
</feature>
<name>A0A0N9N6W1_9ACTN</name>
<dbReference type="PANTHER" id="PTHR43433:SF5">
    <property type="entry name" value="AB HYDROLASE-1 DOMAIN-CONTAINING PROTEIN"/>
    <property type="match status" value="1"/>
</dbReference>
<evidence type="ECO:0000313" key="2">
    <source>
        <dbReference type="EMBL" id="ALG83629.1"/>
    </source>
</evidence>
<dbReference type="STRING" id="1136941.ACH46_02800"/>
<dbReference type="KEGG" id="goq:ACH46_02800"/>
<dbReference type="PATRIC" id="fig|1136941.3.peg.563"/>
<keyword evidence="2" id="KW-0378">Hydrolase</keyword>
<dbReference type="GO" id="GO:0046503">
    <property type="term" value="P:glycerolipid catabolic process"/>
    <property type="evidence" value="ECO:0007669"/>
    <property type="project" value="TreeGrafter"/>
</dbReference>
<dbReference type="PANTHER" id="PTHR43433">
    <property type="entry name" value="HYDROLASE, ALPHA/BETA FOLD FAMILY PROTEIN"/>
    <property type="match status" value="1"/>
</dbReference>